<reference evidence="3 4" key="1">
    <citation type="submission" date="2014-11" db="EMBL/GenBank/DDBJ databases">
        <title>Comparative genomic analysis of Cryptosporidium hominis reveals occurrence of genetic recombination in virulent subtypes.</title>
        <authorList>
            <person name="Guo Y."/>
            <person name="Tang K."/>
            <person name="Frace M."/>
            <person name="Li N."/>
            <person name="Roellig D.M."/>
            <person name="Sammons S."/>
            <person name="Knipe K."/>
            <person name="Rowe L."/>
            <person name="Feng Y."/>
            <person name="Xiao L."/>
        </authorList>
    </citation>
    <scope>NUCLEOTIDE SEQUENCE [LARGE SCALE GENOMIC DNA]</scope>
    <source>
        <strain evidence="3">30976</strain>
    </source>
</reference>
<name>A0A0S4TB65_CRYHO</name>
<evidence type="ECO:0000313" key="2">
    <source>
        <dbReference type="EMBL" id="CUV04047.1"/>
    </source>
</evidence>
<reference evidence="2" key="2">
    <citation type="submission" date="2015-08" db="EMBL/GenBank/DDBJ databases">
        <authorList>
            <person name="Babu N.S."/>
            <person name="Beckwith C.J."/>
            <person name="Beseler K.G."/>
            <person name="Brison A."/>
            <person name="Carone J.V."/>
            <person name="Caskin T.P."/>
            <person name="Diamond M."/>
            <person name="Durham M.E."/>
            <person name="Foxe J.M."/>
            <person name="Go M."/>
            <person name="Henderson B.A."/>
            <person name="Jones I.B."/>
            <person name="McGettigan J.A."/>
            <person name="Micheletti S.J."/>
            <person name="Nasrallah M.E."/>
            <person name="Ortiz D."/>
            <person name="Piller C.R."/>
            <person name="Privatt S.R."/>
            <person name="Schneider S.L."/>
            <person name="Sharp S."/>
            <person name="Smith T.C."/>
            <person name="Stanton J.D."/>
            <person name="Ullery H.E."/>
            <person name="Wilson R.J."/>
            <person name="Serrano M.G."/>
            <person name="Buck G."/>
            <person name="Lee V."/>
            <person name="Wang Y."/>
            <person name="Carvalho R."/>
            <person name="Voegtly L."/>
            <person name="Shi R."/>
            <person name="Duckworth R."/>
            <person name="Johnson A."/>
            <person name="Loviza R."/>
            <person name="Walstead R."/>
            <person name="Shah Z."/>
            <person name="Kiflezghi M."/>
            <person name="Wade K."/>
            <person name="Ball S.L."/>
            <person name="Bradley K.W."/>
            <person name="Asai D.J."/>
            <person name="Bowman C.A."/>
            <person name="Russell D.A."/>
            <person name="Pope W.H."/>
            <person name="Jacobs-Sera D."/>
            <person name="Hendrix R.W."/>
            <person name="Hatfull G.F."/>
        </authorList>
    </citation>
    <scope>NUCLEOTIDE SEQUENCE [LARGE SCALE GENOMIC DNA]</scope>
</reference>
<dbReference type="VEuPathDB" id="CryptoDB:Chro.10125"/>
<reference evidence="3 4" key="3">
    <citation type="submission" date="2017-10" db="EMBL/GenBank/DDBJ databases">
        <title>Consistent, comparative and evidence-based genome annotation and re-annotation for the closely-related species, Cryptosporidium parvum, C. hominis and C. tyzzeri.</title>
        <authorList>
            <person name="Baptista R.P."/>
            <person name="Li Y."/>
            <person name="Sateriale A."/>
            <person name="Striepen B."/>
            <person name="Kissinger J.C."/>
        </authorList>
    </citation>
    <scope>NUCLEOTIDE SEQUENCE [LARGE SCALE GENOMIC DNA]</scope>
    <source>
        <strain evidence="3">30976</strain>
    </source>
</reference>
<dbReference type="EMBL" id="LN877947">
    <property type="protein sequence ID" value="CUV04047.1"/>
    <property type="molecule type" value="Genomic_DNA"/>
</dbReference>
<dbReference type="VEuPathDB" id="CryptoDB:ChTU502y2012_411g0300"/>
<organism evidence="2">
    <name type="scientific">Cryptosporidium hominis</name>
    <dbReference type="NCBI Taxonomy" id="237895"/>
    <lineage>
        <taxon>Eukaryota</taxon>
        <taxon>Sar</taxon>
        <taxon>Alveolata</taxon>
        <taxon>Apicomplexa</taxon>
        <taxon>Conoidasida</taxon>
        <taxon>Coccidia</taxon>
        <taxon>Eucoccidiorida</taxon>
        <taxon>Eimeriorina</taxon>
        <taxon>Cryptosporidiidae</taxon>
        <taxon>Cryptosporidium</taxon>
    </lineage>
</organism>
<keyword evidence="4" id="KW-1185">Reference proteome</keyword>
<evidence type="ECO:0000313" key="4">
    <source>
        <dbReference type="Proteomes" id="UP001429100"/>
    </source>
</evidence>
<sequence length="589" mass="69519">MEDNNLKDDEMEQKSTPSFQPEINENSRQIAENLRKRSILELYDLIANGSEVYDLMNFQPTSIENQKKMTKHQILAIQYFVPYVIKHSYKLEDDEIPDNIEKTEYLVKMKYNTTPIMVDFDEEMHLFVTRDSFLESMQSYLKLPNGKKFPIPIRFDKKGIPKDCKGEDKNDNLDKKNKERNKLIKLTKSQVGPQMEKAINEYLKRRQLINERSNNGGGGDGIYTTEIDPECTFQPNLRKTLFEKYRNELGINSITKNDECMQMIKKYLLLDNNDKDEKVESYFKSLQECTFQPNIEKFIKKGVPKEYYSKIKKESKEEVNEIESTNKSEMVFFGRDEAENNLDNERIQKERTKAINRIFKEVWNDSMNIVFNFDSSKVYSNLIPITDEFDSAELIDDEMKDSTKSTSSLKNNSKGRIKYDWENREQGPIYDREIRQKLKQNKKEPNISNNIEKVQEKPKKKYIPPYKWEEDLRNESKKYQAKVNLEPNNKQNENDSQIFEKNKWGRYIRLKNRHVKSIPVSNIEVVTNPEKGLDESLGLTNIAKCYSRICEITTPITVVGVRENIIDYLEKELEKPLPNLIEMFDNQHL</sequence>
<dbReference type="Proteomes" id="UP000199752">
    <property type="component" value="Chromosome 1"/>
</dbReference>
<dbReference type="AlphaFoldDB" id="A0A0S4TB65"/>
<feature type="region of interest" description="Disordered" evidence="1">
    <location>
        <begin position="1"/>
        <end position="25"/>
    </location>
</feature>
<dbReference type="Proteomes" id="UP001429100">
    <property type="component" value="Unassembled WGS sequence"/>
</dbReference>
<gene>
    <name evidence="2" type="ORF">CHUDEA1_1040</name>
    <name evidence="3" type="ORF">GY17_00001108</name>
</gene>
<proteinExistence type="predicted"/>
<dbReference type="EMBL" id="JTAI01000044">
    <property type="protein sequence ID" value="PPS97219.1"/>
    <property type="molecule type" value="Genomic_DNA"/>
</dbReference>
<dbReference type="VEuPathDB" id="CryptoDB:CHUDEA1_1040"/>
<accession>A0A0S4TB65</accession>
<protein>
    <submittedName>
        <fullName evidence="2">Uncharacterized protein</fullName>
    </submittedName>
</protein>
<feature type="compositionally biased region" description="Polar residues" evidence="1">
    <location>
        <begin position="14"/>
        <end position="25"/>
    </location>
</feature>
<evidence type="ECO:0000256" key="1">
    <source>
        <dbReference type="SAM" id="MobiDB-lite"/>
    </source>
</evidence>
<dbReference type="VEuPathDB" id="CryptoDB:GY17_00001108"/>
<dbReference type="OrthoDB" id="371976at2759"/>
<evidence type="ECO:0000313" key="3">
    <source>
        <dbReference type="EMBL" id="PPS97219.1"/>
    </source>
</evidence>